<keyword evidence="5" id="KW-1185">Reference proteome</keyword>
<dbReference type="Ensembl" id="ENSELUT00000041580.3">
    <property type="protein sequence ID" value="ENSELUP00000020808.3"/>
    <property type="gene ID" value="ENSELUG00000034619.2"/>
</dbReference>
<evidence type="ECO:0000256" key="3">
    <source>
        <dbReference type="SAM" id="Phobius"/>
    </source>
</evidence>
<evidence type="ECO:0008006" key="6">
    <source>
        <dbReference type="Google" id="ProtNLM"/>
    </source>
</evidence>
<dbReference type="PANTHER" id="PTHR21687">
    <property type="entry name" value="PLASMALEMMA VESICLE-ASSOCIATED PROTEIN"/>
    <property type="match status" value="1"/>
</dbReference>
<evidence type="ECO:0000313" key="5">
    <source>
        <dbReference type="Proteomes" id="UP000265140"/>
    </source>
</evidence>
<keyword evidence="3" id="KW-0472">Membrane</keyword>
<feature type="coiled-coil region" evidence="1">
    <location>
        <begin position="151"/>
        <end position="199"/>
    </location>
</feature>
<evidence type="ECO:0000256" key="1">
    <source>
        <dbReference type="SAM" id="Coils"/>
    </source>
</evidence>
<evidence type="ECO:0000256" key="2">
    <source>
        <dbReference type="SAM" id="MobiDB-lite"/>
    </source>
</evidence>
<dbReference type="Proteomes" id="UP000265140">
    <property type="component" value="Chromosome 3"/>
</dbReference>
<proteinExistence type="predicted"/>
<name>A0A3P8YXA3_ESOLU</name>
<dbReference type="InterPro" id="IPR009538">
    <property type="entry name" value="PV-1"/>
</dbReference>
<dbReference type="GeneTree" id="ENSGT00390000006166"/>
<dbReference type="GO" id="GO:0043114">
    <property type="term" value="P:regulation of vascular permeability"/>
    <property type="evidence" value="ECO:0007669"/>
    <property type="project" value="TreeGrafter"/>
</dbReference>
<dbReference type="PANTHER" id="PTHR21687:SF5">
    <property type="entry name" value="PLASMALEMMA VESICLE-ASSOCIATED PROTEIN"/>
    <property type="match status" value="1"/>
</dbReference>
<protein>
    <recommendedName>
        <fullName evidence="6">Plasmalemma vesicle associated protein b</fullName>
    </recommendedName>
</protein>
<feature type="transmembrane region" description="Helical" evidence="3">
    <location>
        <begin position="29"/>
        <end position="55"/>
    </location>
</feature>
<dbReference type="Pfam" id="PF06637">
    <property type="entry name" value="PV-1"/>
    <property type="match status" value="1"/>
</dbReference>
<accession>A0A3P8YXA3</accession>
<keyword evidence="3" id="KW-1133">Transmembrane helix</keyword>
<dbReference type="OMA" id="CTKEKDE"/>
<feature type="region of interest" description="Disordered" evidence="2">
    <location>
        <begin position="326"/>
        <end position="349"/>
    </location>
</feature>
<dbReference type="GO" id="GO:0002693">
    <property type="term" value="P:positive regulation of cellular extravasation"/>
    <property type="evidence" value="ECO:0007669"/>
    <property type="project" value="TreeGrafter"/>
</dbReference>
<reference evidence="4" key="4">
    <citation type="submission" date="2025-09" db="UniProtKB">
        <authorList>
            <consortium name="Ensembl"/>
        </authorList>
    </citation>
    <scope>IDENTIFICATION</scope>
</reference>
<dbReference type="InParanoid" id="A0A3P8YXA3"/>
<sequence>MYKSSYSQPALGLAAKRTIKKPQGKSCGYYMRLVFLFSSLIQSLIIVSLVLFLVYGRSSDAATEGQMAKMEKSFTRVSMDNLILQQQKKNLTQVLNATQTEKKGLVKDLAKINECLLVIYACIRACSVSCIQIMTSQKELNLLKNNFTHTVEHLKAELANTAKDRDTLTLETIALRRDKKSLEAELENYKKKCKQDFVQSLDGISNVSRTFLQKINNLVPNICPFMITCKTQSDQLNLILNNCTSLSREVETKFQHYLDNVGTRVSEIQSISARLEAQKAQLAEDNSWCSQNRSAMAREHSMTLQKNQEKYDTEKERLILDLKKLQGDTANPPYPSENEIETSENVLKL</sequence>
<organism evidence="4 5">
    <name type="scientific">Esox lucius</name>
    <name type="common">Northern pike</name>
    <dbReference type="NCBI Taxonomy" id="8010"/>
    <lineage>
        <taxon>Eukaryota</taxon>
        <taxon>Metazoa</taxon>
        <taxon>Chordata</taxon>
        <taxon>Craniata</taxon>
        <taxon>Vertebrata</taxon>
        <taxon>Euteleostomi</taxon>
        <taxon>Actinopterygii</taxon>
        <taxon>Neopterygii</taxon>
        <taxon>Teleostei</taxon>
        <taxon>Protacanthopterygii</taxon>
        <taxon>Esociformes</taxon>
        <taxon>Esocidae</taxon>
        <taxon>Esox</taxon>
    </lineage>
</organism>
<keyword evidence="1" id="KW-0175">Coiled coil</keyword>
<reference evidence="5" key="1">
    <citation type="journal article" date="2014" name="PLoS ONE">
        <title>The genome and linkage map of the northern pike (Esox lucius): conserved synteny revealed between the salmonid sister group and the Neoteleostei.</title>
        <authorList>
            <person name="Rondeau E.B."/>
            <person name="Minkley D.R."/>
            <person name="Leong J.S."/>
            <person name="Messmer A.M."/>
            <person name="Jantzen J.R."/>
            <person name="von Schalburg K.R."/>
            <person name="Lemon C."/>
            <person name="Bird N.H."/>
            <person name="Koop B.F."/>
        </authorList>
    </citation>
    <scope>NUCLEOTIDE SEQUENCE</scope>
</reference>
<dbReference type="AlphaFoldDB" id="A0A3P8YXA3"/>
<reference evidence="4" key="3">
    <citation type="submission" date="2025-08" db="UniProtKB">
        <authorList>
            <consortium name="Ensembl"/>
        </authorList>
    </citation>
    <scope>IDENTIFICATION</scope>
</reference>
<evidence type="ECO:0000313" key="4">
    <source>
        <dbReference type="Ensembl" id="ENSELUP00000020808.3"/>
    </source>
</evidence>
<keyword evidence="3" id="KW-0812">Transmembrane</keyword>
<dbReference type="Bgee" id="ENSELUG00000034619">
    <property type="expression patterns" value="Expressed in camera-type eye and 15 other cell types or tissues"/>
</dbReference>
<reference evidence="4" key="2">
    <citation type="submission" date="2020-02" db="EMBL/GenBank/DDBJ databases">
        <title>Esox lucius (northern pike) genome, fEsoLuc1, primary haplotype.</title>
        <authorList>
            <person name="Myers G."/>
            <person name="Karagic N."/>
            <person name="Meyer A."/>
            <person name="Pippel M."/>
            <person name="Reichard M."/>
            <person name="Winkler S."/>
            <person name="Tracey A."/>
            <person name="Sims Y."/>
            <person name="Howe K."/>
            <person name="Rhie A."/>
            <person name="Formenti G."/>
            <person name="Durbin R."/>
            <person name="Fedrigo O."/>
            <person name="Jarvis E.D."/>
        </authorList>
    </citation>
    <scope>NUCLEOTIDE SEQUENCE [LARGE SCALE GENOMIC DNA]</scope>
</reference>